<reference evidence="5 6" key="1">
    <citation type="submission" date="2016-10" db="EMBL/GenBank/DDBJ databases">
        <authorList>
            <person name="Varghese N."/>
            <person name="Submissions S."/>
        </authorList>
    </citation>
    <scope>NUCLEOTIDE SEQUENCE [LARGE SCALE GENOMIC DNA]</scope>
    <source>
        <strain evidence="5 6">DSM 20748</strain>
    </source>
</reference>
<dbReference type="PANTHER" id="PTHR34384:SF6">
    <property type="entry name" value="STAPHYLOFERRIN B SYNTHASE"/>
    <property type="match status" value="1"/>
</dbReference>
<comment type="caution">
    <text evidence="5">The sequence shown here is derived from an EMBL/GenBank/DDBJ whole genome shotgun (WGS) entry which is preliminary data.</text>
</comment>
<dbReference type="EMBL" id="FNOS01000003">
    <property type="protein sequence ID" value="SDX88701.1"/>
    <property type="molecule type" value="Genomic_DNA"/>
</dbReference>
<keyword evidence="6" id="KW-1185">Reference proteome</keyword>
<comment type="pathway">
    <text evidence="1">Siderophore biosynthesis.</text>
</comment>
<dbReference type="InterPro" id="IPR037455">
    <property type="entry name" value="LucA/IucC-like"/>
</dbReference>
<dbReference type="InterPro" id="IPR022770">
    <property type="entry name" value="IucA/IucC-like_C"/>
</dbReference>
<feature type="domain" description="Aerobactin siderophore biosynthesis IucA/IucC N-terminal" evidence="3">
    <location>
        <begin position="142"/>
        <end position="375"/>
    </location>
</feature>
<gene>
    <name evidence="5" type="ORF">SAMN04488081_1618</name>
</gene>
<dbReference type="Pfam" id="PF04183">
    <property type="entry name" value="IucA_IucC"/>
    <property type="match status" value="1"/>
</dbReference>
<evidence type="ECO:0000313" key="6">
    <source>
        <dbReference type="Proteomes" id="UP000198647"/>
    </source>
</evidence>
<evidence type="ECO:0000259" key="4">
    <source>
        <dbReference type="Pfam" id="PF06276"/>
    </source>
</evidence>
<accession>A0A1H3FCH8</accession>
<dbReference type="PANTHER" id="PTHR34384">
    <property type="entry name" value="L-2,3-DIAMINOPROPANOATE--CITRATE LIGASE"/>
    <property type="match status" value="1"/>
</dbReference>
<protein>
    <submittedName>
        <fullName evidence="5">Siderophore synthetase component</fullName>
    </submittedName>
</protein>
<proteinExistence type="inferred from homology"/>
<dbReference type="InterPro" id="IPR007310">
    <property type="entry name" value="Aerobactin_biosyn_IucA/IucC_N"/>
</dbReference>
<comment type="similarity">
    <text evidence="2">Belongs to the IucA/IucC family.</text>
</comment>
<evidence type="ECO:0000256" key="2">
    <source>
        <dbReference type="ARBA" id="ARBA00007832"/>
    </source>
</evidence>
<dbReference type="Pfam" id="PF06276">
    <property type="entry name" value="FhuF"/>
    <property type="match status" value="1"/>
</dbReference>
<dbReference type="Proteomes" id="UP000198647">
    <property type="component" value="Unassembled WGS sequence"/>
</dbReference>
<evidence type="ECO:0000256" key="1">
    <source>
        <dbReference type="ARBA" id="ARBA00004924"/>
    </source>
</evidence>
<evidence type="ECO:0000313" key="5">
    <source>
        <dbReference type="EMBL" id="SDX88701.1"/>
    </source>
</evidence>
<dbReference type="RefSeq" id="WP_093106972.1">
    <property type="nucleotide sequence ID" value="NZ_FNOS01000003.1"/>
</dbReference>
<sequence length="577" mass="64928">MNTSYEQQAENYIFRLLLQSIIRENLVSFNKTPQGLEIEVPKGGRVEVPVSRTYILGHIDIGGSPVYVDPSGKKQELQRMEELLMLLGFRNESFVKEMMNSALNYASALEAFDKRKESVPVQQETWEYVINRTKNDRNFSPLVFFEQWVIDGHTTHPGTRTRLPMSPEDVRKYAPEWGASPELVPLAVRTDRVRETAPFHTTMTGTLTEASPEVKEEFEALSGSYRLIPLHPWQEEHTLPVYYKKELEDETMIPLASRLPSHALMSFRTMALAGRGAPHLKTAMNVQMTSAVRTVSAASTRNAPVMAGLLTEIAGKDAGIGEAMTFSRDLAGIHYASDDDRDRSFFEKNAASILRENPEADLQEGEIAMPAAALISTSPVTGSLLIEELAGETTEEAFISFLETYARVLLPGVTRLMSEYGIAMEAHLQNTVVILKDRRPVRIDIRDCGGVRILPERLNRHFEEAPIDPSTNLLTDKEEDLTDIYSHALFHNHLGEIIMILARRHALPEAGMWAAVRRVLEDSLRSSETARAARDEERLTTRPARMKSLVRMRLSGQFTDYEFVDTPNPFQEGGEPV</sequence>
<feature type="domain" description="Aerobactin siderophore biosynthesis IucA/IucC-like C-terminal" evidence="4">
    <location>
        <begin position="401"/>
        <end position="555"/>
    </location>
</feature>
<name>A0A1H3FCH8_9BACI</name>
<organism evidence="5 6">
    <name type="scientific">Salimicrobium album</name>
    <dbReference type="NCBI Taxonomy" id="50717"/>
    <lineage>
        <taxon>Bacteria</taxon>
        <taxon>Bacillati</taxon>
        <taxon>Bacillota</taxon>
        <taxon>Bacilli</taxon>
        <taxon>Bacillales</taxon>
        <taxon>Bacillaceae</taxon>
        <taxon>Salimicrobium</taxon>
    </lineage>
</organism>
<dbReference type="Gene3D" id="1.10.510.40">
    <property type="match status" value="1"/>
</dbReference>
<evidence type="ECO:0000259" key="3">
    <source>
        <dbReference type="Pfam" id="PF04183"/>
    </source>
</evidence>